<reference evidence="3 4" key="1">
    <citation type="journal article" date="2019" name="Nat. Ecol. Evol.">
        <title>Megaphylogeny resolves global patterns of mushroom evolution.</title>
        <authorList>
            <person name="Varga T."/>
            <person name="Krizsan K."/>
            <person name="Foldi C."/>
            <person name="Dima B."/>
            <person name="Sanchez-Garcia M."/>
            <person name="Sanchez-Ramirez S."/>
            <person name="Szollosi G.J."/>
            <person name="Szarkandi J.G."/>
            <person name="Papp V."/>
            <person name="Albert L."/>
            <person name="Andreopoulos W."/>
            <person name="Angelini C."/>
            <person name="Antonin V."/>
            <person name="Barry K.W."/>
            <person name="Bougher N.L."/>
            <person name="Buchanan P."/>
            <person name="Buyck B."/>
            <person name="Bense V."/>
            <person name="Catcheside P."/>
            <person name="Chovatia M."/>
            <person name="Cooper J."/>
            <person name="Damon W."/>
            <person name="Desjardin D."/>
            <person name="Finy P."/>
            <person name="Geml J."/>
            <person name="Haridas S."/>
            <person name="Hughes K."/>
            <person name="Justo A."/>
            <person name="Karasinski D."/>
            <person name="Kautmanova I."/>
            <person name="Kiss B."/>
            <person name="Kocsube S."/>
            <person name="Kotiranta H."/>
            <person name="LaButti K.M."/>
            <person name="Lechner B.E."/>
            <person name="Liimatainen K."/>
            <person name="Lipzen A."/>
            <person name="Lukacs Z."/>
            <person name="Mihaltcheva S."/>
            <person name="Morgado L.N."/>
            <person name="Niskanen T."/>
            <person name="Noordeloos M.E."/>
            <person name="Ohm R.A."/>
            <person name="Ortiz-Santana B."/>
            <person name="Ovrebo C."/>
            <person name="Racz N."/>
            <person name="Riley R."/>
            <person name="Savchenko A."/>
            <person name="Shiryaev A."/>
            <person name="Soop K."/>
            <person name="Spirin V."/>
            <person name="Szebenyi C."/>
            <person name="Tomsovsky M."/>
            <person name="Tulloss R.E."/>
            <person name="Uehling J."/>
            <person name="Grigoriev I.V."/>
            <person name="Vagvolgyi C."/>
            <person name="Papp T."/>
            <person name="Martin F.M."/>
            <person name="Miettinen O."/>
            <person name="Hibbett D.S."/>
            <person name="Nagy L.G."/>
        </authorList>
    </citation>
    <scope>NUCLEOTIDE SEQUENCE [LARGE SCALE GENOMIC DNA]</scope>
    <source>
        <strain evidence="3 4">CBS 121175</strain>
    </source>
</reference>
<dbReference type="Pfam" id="PF24883">
    <property type="entry name" value="NPHP3_N"/>
    <property type="match status" value="1"/>
</dbReference>
<dbReference type="InterPro" id="IPR056884">
    <property type="entry name" value="NPHP3-like_N"/>
</dbReference>
<dbReference type="PANTHER" id="PTHR10039:SF16">
    <property type="entry name" value="GPI INOSITOL-DEACYLASE"/>
    <property type="match status" value="1"/>
</dbReference>
<evidence type="ECO:0000259" key="2">
    <source>
        <dbReference type="PROSITE" id="PS50837"/>
    </source>
</evidence>
<dbReference type="OrthoDB" id="1577640at2759"/>
<dbReference type="Gene3D" id="3.40.50.300">
    <property type="entry name" value="P-loop containing nucleotide triphosphate hydrolases"/>
    <property type="match status" value="1"/>
</dbReference>
<accession>A0A5C3L2G2</accession>
<feature type="domain" description="NACHT" evidence="2">
    <location>
        <begin position="115"/>
        <end position="253"/>
    </location>
</feature>
<dbReference type="STRING" id="230819.A0A5C3L2G2"/>
<protein>
    <recommendedName>
        <fullName evidence="2">NACHT domain-containing protein</fullName>
    </recommendedName>
</protein>
<name>A0A5C3L2G2_COPMA</name>
<proteinExistence type="predicted"/>
<evidence type="ECO:0000313" key="3">
    <source>
        <dbReference type="EMBL" id="TFK22378.1"/>
    </source>
</evidence>
<dbReference type="Proteomes" id="UP000307440">
    <property type="component" value="Unassembled WGS sequence"/>
</dbReference>
<dbReference type="PROSITE" id="PS50837">
    <property type="entry name" value="NACHT"/>
    <property type="match status" value="1"/>
</dbReference>
<sequence length="463" mass="51860">MWPFKKKEDVEPILKKLESFKSYMSLVLLRGVECMVTALDDALTEQTRLLNDLNMKQDASHYGKVISWISPKNLGSLFQSQQRSHLEQRTEGTGVWFLELIESLKWASGEDNTPRTFSCHGGPGVGKTFLLSFAADYINQRKNHDQPSALALVIYFTAGEPLEARELMESLLAQIPPSDALVKLHAERAPQNQSLTMQEIKDILRAELAKFTQAFIFSDALDEYPDDRRGAFIETLLDLVNAVPGLKWMASTRHSPALSGLAPDLTVEILKSSEGDISLCLRSLISKQPRLNRILDAHGGDSQREQLMDTLTEKVSGMILLAEFQVNEIAKATNLRELKKILSNLPTEHHAIYSQAMERIAKQPDNLVRLAHEALSCLLLVPHLSFNDLRYILSISTERLDFAEEDLQDEESILEACSGLLQVFFLVNPISGKTFPMASLARKLDLILAALAMFTDLLWPDGS</sequence>
<organism evidence="3 4">
    <name type="scientific">Coprinopsis marcescibilis</name>
    <name type="common">Agaric fungus</name>
    <name type="synonym">Psathyrella marcescibilis</name>
    <dbReference type="NCBI Taxonomy" id="230819"/>
    <lineage>
        <taxon>Eukaryota</taxon>
        <taxon>Fungi</taxon>
        <taxon>Dikarya</taxon>
        <taxon>Basidiomycota</taxon>
        <taxon>Agaricomycotina</taxon>
        <taxon>Agaricomycetes</taxon>
        <taxon>Agaricomycetidae</taxon>
        <taxon>Agaricales</taxon>
        <taxon>Agaricineae</taxon>
        <taxon>Psathyrellaceae</taxon>
        <taxon>Coprinopsis</taxon>
    </lineage>
</organism>
<keyword evidence="1" id="KW-0677">Repeat</keyword>
<evidence type="ECO:0000256" key="1">
    <source>
        <dbReference type="ARBA" id="ARBA00022737"/>
    </source>
</evidence>
<dbReference type="AlphaFoldDB" id="A0A5C3L2G2"/>
<dbReference type="EMBL" id="ML210242">
    <property type="protein sequence ID" value="TFK22378.1"/>
    <property type="molecule type" value="Genomic_DNA"/>
</dbReference>
<dbReference type="InterPro" id="IPR027417">
    <property type="entry name" value="P-loop_NTPase"/>
</dbReference>
<gene>
    <name evidence="3" type="ORF">FA15DRAFT_521137</name>
</gene>
<dbReference type="PANTHER" id="PTHR10039">
    <property type="entry name" value="AMELOGENIN"/>
    <property type="match status" value="1"/>
</dbReference>
<dbReference type="SUPFAM" id="SSF52540">
    <property type="entry name" value="P-loop containing nucleoside triphosphate hydrolases"/>
    <property type="match status" value="1"/>
</dbReference>
<evidence type="ECO:0000313" key="4">
    <source>
        <dbReference type="Proteomes" id="UP000307440"/>
    </source>
</evidence>
<keyword evidence="4" id="KW-1185">Reference proteome</keyword>
<dbReference type="InterPro" id="IPR007111">
    <property type="entry name" value="NACHT_NTPase"/>
</dbReference>